<dbReference type="InterPro" id="IPR013219">
    <property type="entry name" value="Ribosomal_mS33"/>
</dbReference>
<feature type="compositionally biased region" description="Polar residues" evidence="3">
    <location>
        <begin position="1069"/>
        <end position="1080"/>
    </location>
</feature>
<feature type="region of interest" description="Disordered" evidence="3">
    <location>
        <begin position="1187"/>
        <end position="1209"/>
    </location>
</feature>
<feature type="region of interest" description="Disordered" evidence="3">
    <location>
        <begin position="872"/>
        <end position="891"/>
    </location>
</feature>
<organism evidence="6 7">
    <name type="scientific">Lucilia cuprina</name>
    <name type="common">Green bottle fly</name>
    <name type="synonym">Australian sheep blowfly</name>
    <dbReference type="NCBI Taxonomy" id="7375"/>
    <lineage>
        <taxon>Eukaryota</taxon>
        <taxon>Metazoa</taxon>
        <taxon>Ecdysozoa</taxon>
        <taxon>Arthropoda</taxon>
        <taxon>Hexapoda</taxon>
        <taxon>Insecta</taxon>
        <taxon>Pterygota</taxon>
        <taxon>Neoptera</taxon>
        <taxon>Endopterygota</taxon>
        <taxon>Diptera</taxon>
        <taxon>Brachycera</taxon>
        <taxon>Muscomorpha</taxon>
        <taxon>Oestroidea</taxon>
        <taxon>Calliphoridae</taxon>
        <taxon>Luciliinae</taxon>
        <taxon>Lucilia</taxon>
    </lineage>
</organism>
<gene>
    <name evidence="6" type="ORF">FF38_00575</name>
</gene>
<feature type="region of interest" description="Disordered" evidence="3">
    <location>
        <begin position="1069"/>
        <end position="1098"/>
    </location>
</feature>
<dbReference type="OrthoDB" id="294052at2759"/>
<dbReference type="GO" id="GO:0016197">
    <property type="term" value="P:endosomal transport"/>
    <property type="evidence" value="ECO:0007669"/>
    <property type="project" value="TreeGrafter"/>
</dbReference>
<dbReference type="AlphaFoldDB" id="A0A0L0BQI8"/>
<dbReference type="STRING" id="7375.A0A0L0BQI8"/>
<feature type="compositionally biased region" description="Basic and acidic residues" evidence="3">
    <location>
        <begin position="974"/>
        <end position="1006"/>
    </location>
</feature>
<dbReference type="Pfam" id="PF08293">
    <property type="entry name" value="MRP-S33"/>
    <property type="match status" value="1"/>
</dbReference>
<dbReference type="GO" id="GO:1901096">
    <property type="term" value="P:regulation of autophagosome maturation"/>
    <property type="evidence" value="ECO:0007669"/>
    <property type="project" value="TreeGrafter"/>
</dbReference>
<reference evidence="6 7" key="1">
    <citation type="journal article" date="2015" name="Nat. Commun.">
        <title>Lucilia cuprina genome unlocks parasitic fly biology to underpin future interventions.</title>
        <authorList>
            <person name="Anstead C.A."/>
            <person name="Korhonen P.K."/>
            <person name="Young N.D."/>
            <person name="Hall R.S."/>
            <person name="Jex A.R."/>
            <person name="Murali S.C."/>
            <person name="Hughes D.S."/>
            <person name="Lee S.F."/>
            <person name="Perry T."/>
            <person name="Stroehlein A.J."/>
            <person name="Ansell B.R."/>
            <person name="Breugelmans B."/>
            <person name="Hofmann A."/>
            <person name="Qu J."/>
            <person name="Dugan S."/>
            <person name="Lee S.L."/>
            <person name="Chao H."/>
            <person name="Dinh H."/>
            <person name="Han Y."/>
            <person name="Doddapaneni H.V."/>
            <person name="Worley K.C."/>
            <person name="Muzny D.M."/>
            <person name="Ioannidis P."/>
            <person name="Waterhouse R.M."/>
            <person name="Zdobnov E.M."/>
            <person name="James P.J."/>
            <person name="Bagnall N.H."/>
            <person name="Kotze A.C."/>
            <person name="Gibbs R.A."/>
            <person name="Richards S."/>
            <person name="Batterham P."/>
            <person name="Gasser R.B."/>
        </authorList>
    </citation>
    <scope>NUCLEOTIDE SEQUENCE [LARGE SCALE GENOMIC DNA]</scope>
    <source>
        <strain evidence="6 7">LS</strain>
        <tissue evidence="6">Full body</tissue>
    </source>
</reference>
<evidence type="ECO:0000256" key="2">
    <source>
        <dbReference type="ARBA" id="ARBA00023006"/>
    </source>
</evidence>
<dbReference type="InterPro" id="IPR045820">
    <property type="entry name" value="CLEC16A/TT9_C"/>
</dbReference>
<evidence type="ECO:0000256" key="1">
    <source>
        <dbReference type="ARBA" id="ARBA00006441"/>
    </source>
</evidence>
<feature type="region of interest" description="Disordered" evidence="3">
    <location>
        <begin position="402"/>
        <end position="454"/>
    </location>
</feature>
<feature type="compositionally biased region" description="Basic and acidic residues" evidence="3">
    <location>
        <begin position="1200"/>
        <end position="1209"/>
    </location>
</feature>
<dbReference type="GO" id="GO:0007034">
    <property type="term" value="P:vacuolar transport"/>
    <property type="evidence" value="ECO:0007669"/>
    <property type="project" value="TreeGrafter"/>
</dbReference>
<feature type="compositionally biased region" description="Low complexity" evidence="3">
    <location>
        <begin position="418"/>
        <end position="428"/>
    </location>
</feature>
<dbReference type="InterPro" id="IPR039272">
    <property type="entry name" value="CLEC16A/TT9"/>
</dbReference>
<evidence type="ECO:0000259" key="4">
    <source>
        <dbReference type="Pfam" id="PF09758"/>
    </source>
</evidence>
<dbReference type="Proteomes" id="UP000037069">
    <property type="component" value="Unassembled WGS sequence"/>
</dbReference>
<keyword evidence="7" id="KW-1185">Reference proteome</keyword>
<feature type="compositionally biased region" description="Polar residues" evidence="3">
    <location>
        <begin position="1007"/>
        <end position="1025"/>
    </location>
</feature>
<accession>A0A0L0BQI8</accession>
<feature type="compositionally biased region" description="Polar residues" evidence="3">
    <location>
        <begin position="434"/>
        <end position="454"/>
    </location>
</feature>
<dbReference type="PANTHER" id="PTHR21481">
    <property type="entry name" value="PROTEIN CLEC16A"/>
    <property type="match status" value="1"/>
</dbReference>
<comment type="similarity">
    <text evidence="1">Belongs to the CLEC16A/gop-1 family.</text>
</comment>
<name>A0A0L0BQI8_LUCCU</name>
<dbReference type="GO" id="GO:0006914">
    <property type="term" value="P:autophagy"/>
    <property type="evidence" value="ECO:0007669"/>
    <property type="project" value="UniProtKB-KW"/>
</dbReference>
<dbReference type="Pfam" id="PF09758">
    <property type="entry name" value="FPL"/>
    <property type="match status" value="1"/>
</dbReference>
<comment type="caution">
    <text evidence="6">The sequence shown here is derived from an EMBL/GenBank/DDBJ whole genome shotgun (WGS) entry which is preliminary data.</text>
</comment>
<evidence type="ECO:0000256" key="3">
    <source>
        <dbReference type="SAM" id="MobiDB-lite"/>
    </source>
</evidence>
<evidence type="ECO:0000313" key="7">
    <source>
        <dbReference type="Proteomes" id="UP000037069"/>
    </source>
</evidence>
<feature type="compositionally biased region" description="Polar residues" evidence="3">
    <location>
        <begin position="941"/>
        <end position="956"/>
    </location>
</feature>
<dbReference type="OMA" id="SMQEQNT"/>
<sequence>MFRSRSWFGGGWNKPKNRLSLDHLKYLYSILEKNTTVSENNRGLLVESLRCIAEILIWGDQHDSSVFDFFLEKNMLSYFLHIMRQKSGGSSFVCVQLLQTLNILFENIRNETSLYYLLSNNHVNSIIVHKFDFSDEDVMGYYILFLKTLSLKLNTHTIHFFYNEHTNDFPLYTEAIKFFNHPESMVRIAVRTISLNVYKVQNASMLRFIRDKTAAPYFSNLVWFIGKHILELDTCVRTDIDHQSNQKLSNLVAEHLDHLHYLNDILLLEINDLNAVLTEHLLHKLFVPLYIFSLTPAPPPPSLAVVTQNLAAVLNRNVDIDIQEMQNPRVSSIVALYLLSLVFLVVTHSPLVHALAWVILNGDNTVFKEGAAAVLNAYVEHREAVVPSFTEPRESLEQALDTAANSSGYSYGEETTEESLVASSSTSSGIVADNLTTSSTSTTQPIEETDVHSSTEALENAETSTLISNIKLANITDEEKEKLQQLTSPTAANSLSSTLHRPFLDTVMSALDCSENDYLALLALCLIYAMSFNRGVKNDWFHQVLSKSGNGSLSYKTELIERLLNIITLANQPSCRIRLITIEIALQLLVTFTKSNNQTDDIPTTTCITETQQDLLFAARNQSMSVLRNFYKSEDIFLDLFEDEYNEMRKTQLNVEFLCMDSTILLPPTGTPLTGIPFTRRLPCGEVEKARRAIRVFFLLRKTCQQFLNEKETMLPLTNSLNLVQVDNVLDLNNSDLIACTVIAKDNVKQRRFLVIDSLQLILVEPDAKLLGWGVAKFVGFLQDVEVVGDKDDSRCLHITVHRGGATHNRTPLISAKFLFDDHIRCMAAKQRLTKGRSKARQKKMYQIAQMIEMPGQVVDSPVYAVAGLRTASGASGSSSSRSSREHRPIFSATSRVPGFAAALRRDNIVAGGVSRIQMAQNRSIEGIRNESAGRSRRRTSNTNAPNLGDSNNGSPQREHSQSPSSGGGKSSAHSRDNSQQRSSRDNSPRMPRPRSEEIPLEDFQHSRNNSPHGGRPVSTTSNAGSRCHTPSRALNFDQISIHNASPRDNSLLAQVNGAAAHSKEVVIHQQNSSEETSFMANDDGASSSSSSGQINARPNKYTDLVKLGTQYARRMNYLSNRIFGEVARTTNDKSMKVIRMFSEEPVHKRDYVVNWYPRHVETHLLMMNLRQYGLFRDEHQDFKEEMKRLRKLRGKAPPKKGEGKRSKK</sequence>
<keyword evidence="2" id="KW-0072">Autophagy</keyword>
<evidence type="ECO:0000313" key="6">
    <source>
        <dbReference type="EMBL" id="KNC21479.1"/>
    </source>
</evidence>
<dbReference type="GO" id="GO:0005794">
    <property type="term" value="C:Golgi apparatus"/>
    <property type="evidence" value="ECO:0007669"/>
    <property type="project" value="TreeGrafter"/>
</dbReference>
<feature type="domain" description="CLEC16A/TT9 C-terminal" evidence="5">
    <location>
        <begin position="246"/>
        <end position="979"/>
    </location>
</feature>
<dbReference type="Pfam" id="PF19439">
    <property type="entry name" value="CLEC16A_C"/>
    <property type="match status" value="1"/>
</dbReference>
<evidence type="ECO:0000259" key="5">
    <source>
        <dbReference type="Pfam" id="PF19439"/>
    </source>
</evidence>
<feature type="domain" description="FPL" evidence="4">
    <location>
        <begin position="49"/>
        <end position="198"/>
    </location>
</feature>
<proteinExistence type="inferred from homology"/>
<feature type="compositionally biased region" description="Low complexity" evidence="3">
    <location>
        <begin position="872"/>
        <end position="882"/>
    </location>
</feature>
<dbReference type="PANTHER" id="PTHR21481:SF0">
    <property type="entry name" value="PROTEIN CLEC16A"/>
    <property type="match status" value="1"/>
</dbReference>
<dbReference type="GO" id="GO:0005770">
    <property type="term" value="C:late endosome"/>
    <property type="evidence" value="ECO:0007669"/>
    <property type="project" value="TreeGrafter"/>
</dbReference>
<protein>
    <submittedName>
        <fullName evidence="6">Uncharacterized protein</fullName>
    </submittedName>
</protein>
<feature type="region of interest" description="Disordered" evidence="3">
    <location>
        <begin position="925"/>
        <end position="1031"/>
    </location>
</feature>
<dbReference type="InterPro" id="IPR019155">
    <property type="entry name" value="CLEC16A/TT9_N"/>
</dbReference>
<dbReference type="EMBL" id="JRES01001621">
    <property type="protein sequence ID" value="KNC21479.1"/>
    <property type="molecule type" value="Genomic_DNA"/>
</dbReference>
<feature type="compositionally biased region" description="Basic residues" evidence="3">
    <location>
        <begin position="1189"/>
        <end position="1199"/>
    </location>
</feature>